<keyword evidence="2" id="KW-1185">Reference proteome</keyword>
<accession>A0AAE7WV11</accession>
<proteinExistence type="predicted"/>
<name>A0AAE7WV11_9CAUD</name>
<organism evidence="1 2">
    <name type="scientific">Shewanella phage vB_SspM_M16-3</name>
    <dbReference type="NCBI Taxonomy" id="2866684"/>
    <lineage>
        <taxon>Viruses</taxon>
        <taxon>Duplodnaviria</taxon>
        <taxon>Heunggongvirae</taxon>
        <taxon>Uroviricota</taxon>
        <taxon>Caudoviricetes</taxon>
        <taxon>Peduoviridae</taxon>
        <taxon>Arsenicumvirus</taxon>
        <taxon>Arsenicumvirus M163</taxon>
    </lineage>
</organism>
<evidence type="ECO:0000313" key="2">
    <source>
        <dbReference type="Proteomes" id="UP000827858"/>
    </source>
</evidence>
<dbReference type="Proteomes" id="UP000827858">
    <property type="component" value="Segment"/>
</dbReference>
<sequence length="115" mass="13263">MDSIASEFRNSCLDILSFLSSPSRQREFASKVEYIDYKSEFVCWWFDDLVMDSLPQGPGLISESFTADEKLILWQFTKLFERNINSENQSIDELLKDPKWNVVMVAAQEALAKIG</sequence>
<evidence type="ECO:0000313" key="1">
    <source>
        <dbReference type="EMBL" id="QYW06350.1"/>
    </source>
</evidence>
<gene>
    <name evidence="1" type="ORF">M163_p60</name>
</gene>
<dbReference type="EMBL" id="MZ568829">
    <property type="protein sequence ID" value="QYW06350.1"/>
    <property type="molecule type" value="Genomic_DNA"/>
</dbReference>
<protein>
    <submittedName>
        <fullName evidence="1">Uncharacterized protein</fullName>
    </submittedName>
</protein>
<reference evidence="1" key="1">
    <citation type="submission" date="2021-07" db="EMBL/GenBank/DDBJ databases">
        <title>Identification, Characterization, and Genomic Analysis of Novel Shewanella Virulent Phage from a Gold Mine.</title>
        <authorList>
            <person name="Bujak K."/>
            <person name="Decewicz P."/>
            <person name="Radlinska M."/>
        </authorList>
    </citation>
    <scope>NUCLEOTIDE SEQUENCE</scope>
</reference>